<protein>
    <submittedName>
        <fullName evidence="6">Anion transporter</fullName>
    </submittedName>
</protein>
<keyword evidence="3 5" id="KW-1133">Transmembrane helix</keyword>
<dbReference type="EMBL" id="AJYB01000014">
    <property type="protein sequence ID" value="EIM07595.1"/>
    <property type="molecule type" value="Genomic_DNA"/>
</dbReference>
<comment type="subcellular location">
    <subcellularLocation>
        <location evidence="1">Membrane</location>
        <topology evidence="1">Multi-pass membrane protein</topology>
    </subcellularLocation>
</comment>
<organism evidence="6 7">
    <name type="scientific">Planococcus antarcticus DSM 14505</name>
    <dbReference type="NCBI Taxonomy" id="1185653"/>
    <lineage>
        <taxon>Bacteria</taxon>
        <taxon>Bacillati</taxon>
        <taxon>Bacillota</taxon>
        <taxon>Bacilli</taxon>
        <taxon>Bacillales</taxon>
        <taxon>Caryophanaceae</taxon>
        <taxon>Planococcus</taxon>
    </lineage>
</organism>
<dbReference type="GO" id="GO:0016020">
    <property type="term" value="C:membrane"/>
    <property type="evidence" value="ECO:0007669"/>
    <property type="project" value="UniProtKB-SubCell"/>
</dbReference>
<feature type="transmembrane region" description="Helical" evidence="5">
    <location>
        <begin position="264"/>
        <end position="281"/>
    </location>
</feature>
<feature type="transmembrane region" description="Helical" evidence="5">
    <location>
        <begin position="6"/>
        <end position="27"/>
    </location>
</feature>
<evidence type="ECO:0000256" key="4">
    <source>
        <dbReference type="ARBA" id="ARBA00023136"/>
    </source>
</evidence>
<dbReference type="InterPro" id="IPR001898">
    <property type="entry name" value="SLC13A/DASS"/>
</dbReference>
<dbReference type="GO" id="GO:0022857">
    <property type="term" value="F:transmembrane transporter activity"/>
    <property type="evidence" value="ECO:0007669"/>
    <property type="project" value="InterPro"/>
</dbReference>
<comment type="caution">
    <text evidence="6">The sequence shown here is derived from an EMBL/GenBank/DDBJ whole genome shotgun (WGS) entry which is preliminary data.</text>
</comment>
<sequence>MSFSELRPWLIMLLFSLAAFSFFYTNIASAYSLQQLLTLLLLGVAIYFWTLSPLPIAASSLVLVGLILLLGVAEKPEEASSGFLPNAIYFILVLSLISAALVKAGVDRVFAHIIIKFSRGGIRAILLGLPLLIVFMAVFLPSAVARFRILEPIVEQVNGRFGFWQESLFRKYCMYVIGMLNQNSTMIVLMAGGFPILAAQLLKDFGGIQISRLGWFLRIAPPLWLAMLIISFGVWFYFKRNSAPLITAHWKIPEMEAGVLPPRFWWIMLPFGMMIISWIVLDHQQVPLILDPLLLVGYYTMPINGLITNKTVRTYDWENFLLLGSSFSLG</sequence>
<gene>
    <name evidence="6" type="ORF">A1A1_05277</name>
</gene>
<feature type="transmembrane region" description="Helical" evidence="5">
    <location>
        <begin position="83"/>
        <end position="102"/>
    </location>
</feature>
<accession>A0AA87IMJ5</accession>
<evidence type="ECO:0000313" key="7">
    <source>
        <dbReference type="Proteomes" id="UP000004725"/>
    </source>
</evidence>
<feature type="transmembrane region" description="Helical" evidence="5">
    <location>
        <begin position="39"/>
        <end position="71"/>
    </location>
</feature>
<keyword evidence="2 5" id="KW-0812">Transmembrane</keyword>
<keyword evidence="4 5" id="KW-0472">Membrane</keyword>
<feature type="transmembrane region" description="Helical" evidence="5">
    <location>
        <begin position="215"/>
        <end position="238"/>
    </location>
</feature>
<dbReference type="AlphaFoldDB" id="A0AA87IMJ5"/>
<dbReference type="RefSeq" id="WP_006829063.1">
    <property type="nucleotide sequence ID" value="NZ_AJYB01000014.1"/>
</dbReference>
<evidence type="ECO:0000313" key="6">
    <source>
        <dbReference type="EMBL" id="EIM07595.1"/>
    </source>
</evidence>
<evidence type="ECO:0000256" key="5">
    <source>
        <dbReference type="SAM" id="Phobius"/>
    </source>
</evidence>
<evidence type="ECO:0000256" key="2">
    <source>
        <dbReference type="ARBA" id="ARBA00022692"/>
    </source>
</evidence>
<dbReference type="Proteomes" id="UP000004725">
    <property type="component" value="Unassembled WGS sequence"/>
</dbReference>
<feature type="transmembrane region" description="Helical" evidence="5">
    <location>
        <begin position="122"/>
        <end position="144"/>
    </location>
</feature>
<proteinExistence type="predicted"/>
<evidence type="ECO:0000256" key="3">
    <source>
        <dbReference type="ARBA" id="ARBA00022989"/>
    </source>
</evidence>
<dbReference type="Pfam" id="PF00939">
    <property type="entry name" value="Na_sulph_symp"/>
    <property type="match status" value="1"/>
</dbReference>
<feature type="transmembrane region" description="Helical" evidence="5">
    <location>
        <begin position="288"/>
        <end position="307"/>
    </location>
</feature>
<evidence type="ECO:0000256" key="1">
    <source>
        <dbReference type="ARBA" id="ARBA00004141"/>
    </source>
</evidence>
<name>A0AA87IMJ5_9BACL</name>
<feature type="transmembrane region" description="Helical" evidence="5">
    <location>
        <begin position="184"/>
        <end position="203"/>
    </location>
</feature>
<reference evidence="6 7" key="1">
    <citation type="journal article" date="2012" name="J. Bacteriol.">
        <title>Genome Sequence of the Antarctic Psychrophile Bacterium Planococcus antarcticus DSM 14505.</title>
        <authorList>
            <person name="Margolles A."/>
            <person name="Gueimonde M."/>
            <person name="Sanchez B."/>
        </authorList>
    </citation>
    <scope>NUCLEOTIDE SEQUENCE [LARGE SCALE GENOMIC DNA]</scope>
    <source>
        <strain evidence="6 7">DSM 14505</strain>
    </source>
</reference>